<dbReference type="EMBL" id="CWQJ01000006">
    <property type="protein sequence ID" value="CSB92741.1"/>
    <property type="molecule type" value="Genomic_DNA"/>
</dbReference>
<organism evidence="1 2">
    <name type="scientific">Vibrio cholerae</name>
    <dbReference type="NCBI Taxonomy" id="666"/>
    <lineage>
        <taxon>Bacteria</taxon>
        <taxon>Pseudomonadati</taxon>
        <taxon>Pseudomonadota</taxon>
        <taxon>Gammaproteobacteria</taxon>
        <taxon>Vibrionales</taxon>
        <taxon>Vibrionaceae</taxon>
        <taxon>Vibrio</taxon>
    </lineage>
</organism>
<evidence type="ECO:0000313" key="2">
    <source>
        <dbReference type="Proteomes" id="UP000046067"/>
    </source>
</evidence>
<sequence>MSLQRAQLRVELFLQLGNNRIVHLLSPQFHPFLKNNTVFHNYFLSRNKIWKYGHIFFTV</sequence>
<evidence type="ECO:0000313" key="1">
    <source>
        <dbReference type="EMBL" id="CSB92741.1"/>
    </source>
</evidence>
<protein>
    <submittedName>
        <fullName evidence="1">Uncharacterized protein</fullName>
    </submittedName>
</protein>
<dbReference type="AlphaFoldDB" id="A0A655WK08"/>
<accession>A0A655WK08</accession>
<reference evidence="1 2" key="1">
    <citation type="submission" date="2015-07" db="EMBL/GenBank/DDBJ databases">
        <authorList>
            <consortium name="Pathogen Informatics"/>
        </authorList>
    </citation>
    <scope>NUCLEOTIDE SEQUENCE [LARGE SCALE GENOMIC DNA]</scope>
    <source>
        <strain evidence="1 2">A325</strain>
    </source>
</reference>
<gene>
    <name evidence="1" type="ORF">ERS013201_01352</name>
</gene>
<dbReference type="Proteomes" id="UP000046067">
    <property type="component" value="Unassembled WGS sequence"/>
</dbReference>
<proteinExistence type="predicted"/>
<name>A0A655WK08_VIBCL</name>